<evidence type="ECO:0000256" key="1">
    <source>
        <dbReference type="ARBA" id="ARBA00022723"/>
    </source>
</evidence>
<dbReference type="InterPro" id="IPR048370">
    <property type="entry name" value="ZSWIM4-8_C"/>
</dbReference>
<reference evidence="8" key="1">
    <citation type="submission" date="2025-08" db="UniProtKB">
        <authorList>
            <consortium name="RefSeq"/>
        </authorList>
    </citation>
    <scope>IDENTIFICATION</scope>
    <source>
        <tissue evidence="8">Testes</tissue>
    </source>
</reference>
<evidence type="ECO:0000256" key="4">
    <source>
        <dbReference type="PROSITE-ProRule" id="PRU00325"/>
    </source>
</evidence>
<accession>A0ABM0M541</accession>
<keyword evidence="1" id="KW-0479">Metal-binding</keyword>
<dbReference type="Gene3D" id="3.30.420.10">
    <property type="entry name" value="Ribonuclease H-like superfamily/Ribonuclease H"/>
    <property type="match status" value="1"/>
</dbReference>
<feature type="region of interest" description="Disordered" evidence="5">
    <location>
        <begin position="540"/>
        <end position="565"/>
    </location>
</feature>
<dbReference type="InterPro" id="IPR036397">
    <property type="entry name" value="RNaseH_sf"/>
</dbReference>
<feature type="compositionally biased region" description="Basic and acidic residues" evidence="5">
    <location>
        <begin position="543"/>
        <end position="552"/>
    </location>
</feature>
<organism evidence="7 8">
    <name type="scientific">Saccoglossus kowalevskii</name>
    <name type="common">Acorn worm</name>
    <dbReference type="NCBI Taxonomy" id="10224"/>
    <lineage>
        <taxon>Eukaryota</taxon>
        <taxon>Metazoa</taxon>
        <taxon>Hemichordata</taxon>
        <taxon>Enteropneusta</taxon>
        <taxon>Harrimaniidae</taxon>
        <taxon>Saccoglossus</taxon>
    </lineage>
</organism>
<dbReference type="InterPro" id="IPR038717">
    <property type="entry name" value="Tc1-like_DDE_dom"/>
</dbReference>
<evidence type="ECO:0000256" key="3">
    <source>
        <dbReference type="ARBA" id="ARBA00022833"/>
    </source>
</evidence>
<dbReference type="GeneID" id="100372912"/>
<keyword evidence="3" id="KW-0862">Zinc</keyword>
<dbReference type="Proteomes" id="UP000694865">
    <property type="component" value="Unplaced"/>
</dbReference>
<evidence type="ECO:0000313" key="7">
    <source>
        <dbReference type="Proteomes" id="UP000694865"/>
    </source>
</evidence>
<dbReference type="PROSITE" id="PS50966">
    <property type="entry name" value="ZF_SWIM"/>
    <property type="match status" value="1"/>
</dbReference>
<dbReference type="RefSeq" id="XP_006815132.1">
    <property type="nucleotide sequence ID" value="XM_006815069.1"/>
</dbReference>
<keyword evidence="2 4" id="KW-0863">Zinc-finger</keyword>
<name>A0ABM0M541_SACKO</name>
<feature type="domain" description="SWIM-type" evidence="6">
    <location>
        <begin position="192"/>
        <end position="229"/>
    </location>
</feature>
<evidence type="ECO:0000259" key="6">
    <source>
        <dbReference type="PROSITE" id="PS50966"/>
    </source>
</evidence>
<protein>
    <submittedName>
        <fullName evidence="8">Zinc finger SWIM domain-containing protein 5-like</fullName>
    </submittedName>
</protein>
<keyword evidence="7" id="KW-1185">Reference proteome</keyword>
<feature type="compositionally biased region" description="Acidic residues" evidence="5">
    <location>
        <begin position="553"/>
        <end position="564"/>
    </location>
</feature>
<dbReference type="PANTHER" id="PTHR22619">
    <property type="entry name" value="ZINC FINGER SWIM DOMAIN CONTAINING PROTEIN 4, 5, 6"/>
    <property type="match status" value="1"/>
</dbReference>
<evidence type="ECO:0000256" key="2">
    <source>
        <dbReference type="ARBA" id="ARBA00022771"/>
    </source>
</evidence>
<dbReference type="Pfam" id="PF13358">
    <property type="entry name" value="DDE_3"/>
    <property type="match status" value="1"/>
</dbReference>
<dbReference type="Pfam" id="PF21055">
    <property type="entry name" value="ZSWIM4-8_C"/>
    <property type="match status" value="1"/>
</dbReference>
<proteinExistence type="predicted"/>
<dbReference type="PANTHER" id="PTHR22619:SF0">
    <property type="entry name" value="ZINC FINGER SWIM DOMAIN-CONTAINING PROTEIN 6-LIKE PROTEIN"/>
    <property type="match status" value="1"/>
</dbReference>
<evidence type="ECO:0000313" key="8">
    <source>
        <dbReference type="RefSeq" id="XP_006815132.1"/>
    </source>
</evidence>
<evidence type="ECO:0000256" key="5">
    <source>
        <dbReference type="SAM" id="MobiDB-lite"/>
    </source>
</evidence>
<sequence>MDESGVKVSCGQPKYGHLRKGEPCVEVSRYAAGGVNFTINLLVGADVVKYCSIVEDPSNTNRFINLFVEAVENYTDDGQQILQPEDFVVLDNAPIHHNEAEVILSNWFETMSIEYIFLPTYSPDFNPCENCFGKMKEILKREHYRRLLHDNIAVAVYDAVGEITPTDIVGFHLSGTIVEPGNQLYSEPDRIFKVSISFDRCKITSVTCGCDNKDIFWCQHVVALSLYRIRKADSVQLRVPISETLLQMDREQLQKFAQYLISAHHTDVLPTAQKLADEILQSKSEINQLPGAPDPTAGASVDDDNCWHLDEEQVQEQVKAYLSQGGYYDSGKQLNSMFAKVREMLKVHDSNGARMLTLITEQFLADPRLLLWKQQGTTMTDKCRQLWDQLGALWMCVVLNPHSGKVEKQLWKEKLKKWSDIDVCPLEDADTRNTLSTPAIHNFNNPGASTSNRARTIFSRAIDACNLEWCNPHLQNILSDDYYHGHSNNGAMFDQHGQPLWTEHLPTACARVDALRSHGYPKEALRLAVAIVHNMRLQQLKSQSDRRSRVGNDDDNDDDDDMDDSVCRSIGQRLLQLGSSKEGWIGHPLDPIGCLFDTLTDISVTRDESQAGTTTTTVGDIASTSVTTTRPNYVHIKVPASHDPNETFLMLAFEAALIGLGQQRIMPLGLYAQEKACRAEEDLITKLQHIDLDANLVSVLRKQANLLLQGGRKSGLGVCVATDSVPMHTFSRYLFNALLPFDADLAYCIGLRAMRLPVLDSAGENGQNVTGRYPRWFVLVHVETEQCELAVCMLTAAKSDPRRLRKVLHSAQQNIHSSSHLFKLAQDVFKASTPVDGATHHSLLNAAFELGLHVMRMTLSTLNWRRREMVRWMVTCATEIGVSALVSIMQSWYQFFTPTEATSMVAMTVVSPSTALQLRLDYQQQEELASCARNLALQCAAKDPPNCALCALTLCEKDPIAFETAYHIVFDAANGIMNSTQLFTVARYMEHRGYPIRAYKLALLAMRNLSLAYNQDTHPTINDVHWACALSHSLGKSELSTMMPLVVKSVQCASVLADILRRCTLSAPGIGGLPDGRRRGNKILSYDKAPLRQLLDAAISAYINTAHSRLTHISPRHYGDFIDFLSKARETFLLAHDGHIQFAKLIDNLKTIYKGKKKLMHLVRERFG</sequence>
<dbReference type="InterPro" id="IPR007527">
    <property type="entry name" value="Znf_SWIM"/>
</dbReference>
<gene>
    <name evidence="8" type="primary">LOC100372912</name>
</gene>